<accession>A0A381ZYX6</accession>
<name>A0A381ZYX6_9ZZZZ</name>
<keyword evidence="1" id="KW-0479">Metal-binding</keyword>
<sequence>MIEIIQPDDWHIHLRQGEILKTVSQHSSRINNRCIVMPNLDIPITTGELANQYKNEIKKTFQNNSFIPLIPCYLTDSLNLIDFEESLKKEIFIGGKLYPANVTTNSEYGVSNIEKIYPVLEILDKLNKNLLVHGEKISQNINIFDREKYFIDDELIKIRNKFPNLNIILEHVSSKYGADFISENNNMAGTITPQHMLITKKDVFVDDDINPHNYCMPVAKEEKDLIALRKYACSGNRKFFLGTDSAPHHIKDKIPNLSSKPGIFSSPCSIELYA</sequence>
<dbReference type="InterPro" id="IPR004721">
    <property type="entry name" value="DHOdimr"/>
</dbReference>
<dbReference type="PANTHER" id="PTHR43137">
    <property type="entry name" value="DIHYDROOROTASE"/>
    <property type="match status" value="1"/>
</dbReference>
<dbReference type="PROSITE" id="PS00483">
    <property type="entry name" value="DIHYDROOROTASE_2"/>
    <property type="match status" value="1"/>
</dbReference>
<dbReference type="PANTHER" id="PTHR43137:SF1">
    <property type="entry name" value="DIHYDROOROTASE"/>
    <property type="match status" value="1"/>
</dbReference>
<dbReference type="GO" id="GO:0004151">
    <property type="term" value="F:dihydroorotase activity"/>
    <property type="evidence" value="ECO:0007669"/>
    <property type="project" value="InterPro"/>
</dbReference>
<dbReference type="PROSITE" id="PS00482">
    <property type="entry name" value="DIHYDROOROTASE_1"/>
    <property type="match status" value="1"/>
</dbReference>
<dbReference type="GO" id="GO:0005829">
    <property type="term" value="C:cytosol"/>
    <property type="evidence" value="ECO:0007669"/>
    <property type="project" value="TreeGrafter"/>
</dbReference>
<evidence type="ECO:0000256" key="1">
    <source>
        <dbReference type="ARBA" id="ARBA00022723"/>
    </source>
</evidence>
<feature type="non-terminal residue" evidence="5">
    <location>
        <position position="274"/>
    </location>
</feature>
<dbReference type="UniPathway" id="UPA00070">
    <property type="reaction ID" value="UER00117"/>
</dbReference>
<evidence type="ECO:0000256" key="2">
    <source>
        <dbReference type="ARBA" id="ARBA00022801"/>
    </source>
</evidence>
<evidence type="ECO:0000256" key="3">
    <source>
        <dbReference type="ARBA" id="ARBA00022833"/>
    </source>
</evidence>
<keyword evidence="4" id="KW-0665">Pyrimidine biosynthesis</keyword>
<keyword evidence="3" id="KW-0862">Zinc</keyword>
<dbReference type="GO" id="GO:0044205">
    <property type="term" value="P:'de novo' UMP biosynthetic process"/>
    <property type="evidence" value="ECO:0007669"/>
    <property type="project" value="UniProtKB-UniPathway"/>
</dbReference>
<gene>
    <name evidence="5" type="ORF">METZ01_LOCUS147025</name>
</gene>
<evidence type="ECO:0008006" key="6">
    <source>
        <dbReference type="Google" id="ProtNLM"/>
    </source>
</evidence>
<reference evidence="5" key="1">
    <citation type="submission" date="2018-05" db="EMBL/GenBank/DDBJ databases">
        <authorList>
            <person name="Lanie J.A."/>
            <person name="Ng W.-L."/>
            <person name="Kazmierczak K.M."/>
            <person name="Andrzejewski T.M."/>
            <person name="Davidsen T.M."/>
            <person name="Wayne K.J."/>
            <person name="Tettelin H."/>
            <person name="Glass J.I."/>
            <person name="Rusch D."/>
            <person name="Podicherti R."/>
            <person name="Tsui H.-C.T."/>
            <person name="Winkler M.E."/>
        </authorList>
    </citation>
    <scope>NUCLEOTIDE SEQUENCE</scope>
</reference>
<protein>
    <recommendedName>
        <fullName evidence="6">Dihydroorotase</fullName>
    </recommendedName>
</protein>
<organism evidence="5">
    <name type="scientific">marine metagenome</name>
    <dbReference type="NCBI Taxonomy" id="408172"/>
    <lineage>
        <taxon>unclassified sequences</taxon>
        <taxon>metagenomes</taxon>
        <taxon>ecological metagenomes</taxon>
    </lineage>
</organism>
<keyword evidence="2" id="KW-0378">Hydrolase</keyword>
<proteinExistence type="predicted"/>
<evidence type="ECO:0000256" key="4">
    <source>
        <dbReference type="ARBA" id="ARBA00022975"/>
    </source>
</evidence>
<dbReference type="EMBL" id="UINC01023132">
    <property type="protein sequence ID" value="SVA94171.1"/>
    <property type="molecule type" value="Genomic_DNA"/>
</dbReference>
<dbReference type="GO" id="GO:0046872">
    <property type="term" value="F:metal ion binding"/>
    <property type="evidence" value="ECO:0007669"/>
    <property type="project" value="UniProtKB-KW"/>
</dbReference>
<dbReference type="Gene3D" id="3.20.20.140">
    <property type="entry name" value="Metal-dependent hydrolases"/>
    <property type="match status" value="1"/>
</dbReference>
<evidence type="ECO:0000313" key="5">
    <source>
        <dbReference type="EMBL" id="SVA94171.1"/>
    </source>
</evidence>
<dbReference type="SUPFAM" id="SSF51556">
    <property type="entry name" value="Metallo-dependent hydrolases"/>
    <property type="match status" value="1"/>
</dbReference>
<dbReference type="InterPro" id="IPR002195">
    <property type="entry name" value="Dihydroorotase_CS"/>
</dbReference>
<dbReference type="GO" id="GO:0006207">
    <property type="term" value="P:'de novo' pyrimidine nucleobase biosynthetic process"/>
    <property type="evidence" value="ECO:0007669"/>
    <property type="project" value="TreeGrafter"/>
</dbReference>
<dbReference type="AlphaFoldDB" id="A0A381ZYX6"/>
<dbReference type="InterPro" id="IPR032466">
    <property type="entry name" value="Metal_Hydrolase"/>
</dbReference>